<dbReference type="InterPro" id="IPR040079">
    <property type="entry name" value="Glutathione_S-Trfase"/>
</dbReference>
<keyword evidence="4" id="KW-1185">Reference proteome</keyword>
<dbReference type="SFLD" id="SFLDG01150">
    <property type="entry name" value="Main.1:_Beta-like"/>
    <property type="match status" value="1"/>
</dbReference>
<dbReference type="AlphaFoldDB" id="A0A2A2GI95"/>
<evidence type="ECO:0000313" key="3">
    <source>
        <dbReference type="EMBL" id="PAU97221.1"/>
    </source>
</evidence>
<evidence type="ECO:0000313" key="4">
    <source>
        <dbReference type="Proteomes" id="UP000218023"/>
    </source>
</evidence>
<dbReference type="InterPro" id="IPR004046">
    <property type="entry name" value="GST_C"/>
</dbReference>
<dbReference type="EMBL" id="NSJZ01000006">
    <property type="protein sequence ID" value="PAU97221.1"/>
    <property type="molecule type" value="Genomic_DNA"/>
</dbReference>
<dbReference type="SUPFAM" id="SSF52833">
    <property type="entry name" value="Thioredoxin-like"/>
    <property type="match status" value="1"/>
</dbReference>
<dbReference type="InterPro" id="IPR036282">
    <property type="entry name" value="Glutathione-S-Trfase_C_sf"/>
</dbReference>
<dbReference type="OrthoDB" id="9810080at2"/>
<dbReference type="GO" id="GO:0016740">
    <property type="term" value="F:transferase activity"/>
    <property type="evidence" value="ECO:0007669"/>
    <property type="project" value="UniProtKB-KW"/>
</dbReference>
<dbReference type="Pfam" id="PF00043">
    <property type="entry name" value="GST_C"/>
    <property type="match status" value="1"/>
</dbReference>
<keyword evidence="3" id="KW-0808">Transferase</keyword>
<dbReference type="SFLD" id="SFLDS00019">
    <property type="entry name" value="Glutathione_Transferase_(cytos"/>
    <property type="match status" value="1"/>
</dbReference>
<dbReference type="PANTHER" id="PTHR44051">
    <property type="entry name" value="GLUTATHIONE S-TRANSFERASE-RELATED"/>
    <property type="match status" value="1"/>
</dbReference>
<gene>
    <name evidence="3" type="ORF">CK240_09040</name>
</gene>
<dbReference type="CDD" id="cd03189">
    <property type="entry name" value="GST_C_GTT1_like"/>
    <property type="match status" value="1"/>
</dbReference>
<sequence>MLIIHHLNESRSQRVIWLAEELGLPYRIQHHSRGSDYLAPESLKRLHPLGKAPLVERDGQILAETGFIVETLARGTDLLAEGPAGDAVRYWLHYAEGSAMPPLVMKLVLSKVPDSAPRLMRPVARALVAGVNKAYLGRELDRHAAFWEQTLARSGWFAGDRLTAADVMMSFPVEMAALRSDLSTRPATRDWLTRIHARPAYVRALQAGGPYSGAAAG</sequence>
<dbReference type="InterPro" id="IPR036249">
    <property type="entry name" value="Thioredoxin-like_sf"/>
</dbReference>
<dbReference type="Pfam" id="PF13409">
    <property type="entry name" value="GST_N_2"/>
    <property type="match status" value="1"/>
</dbReference>
<dbReference type="InterPro" id="IPR004045">
    <property type="entry name" value="Glutathione_S-Trfase_N"/>
</dbReference>
<dbReference type="Gene3D" id="3.40.30.10">
    <property type="entry name" value="Glutaredoxin"/>
    <property type="match status" value="1"/>
</dbReference>
<dbReference type="Gene3D" id="1.20.1050.10">
    <property type="match status" value="1"/>
</dbReference>
<evidence type="ECO:0000259" key="1">
    <source>
        <dbReference type="PROSITE" id="PS50404"/>
    </source>
</evidence>
<dbReference type="SUPFAM" id="SSF47616">
    <property type="entry name" value="GST C-terminal domain-like"/>
    <property type="match status" value="1"/>
</dbReference>
<protein>
    <submittedName>
        <fullName evidence="3">Glutathione S-transferase</fullName>
    </submittedName>
</protein>
<dbReference type="PANTHER" id="PTHR44051:SF9">
    <property type="entry name" value="GLUTATHIONE S-TRANSFERASE 1"/>
    <property type="match status" value="1"/>
</dbReference>
<dbReference type="Proteomes" id="UP000218023">
    <property type="component" value="Unassembled WGS sequence"/>
</dbReference>
<dbReference type="PROSITE" id="PS50405">
    <property type="entry name" value="GST_CTER"/>
    <property type="match status" value="1"/>
</dbReference>
<organism evidence="3 4">
    <name type="scientific">Paracoccus salipaludis</name>
    <dbReference type="NCBI Taxonomy" id="2032623"/>
    <lineage>
        <taxon>Bacteria</taxon>
        <taxon>Pseudomonadati</taxon>
        <taxon>Pseudomonadota</taxon>
        <taxon>Alphaproteobacteria</taxon>
        <taxon>Rhodobacterales</taxon>
        <taxon>Paracoccaceae</taxon>
        <taxon>Paracoccus</taxon>
    </lineage>
</organism>
<dbReference type="RefSeq" id="WP_095640024.1">
    <property type="nucleotide sequence ID" value="NZ_NSJZ01000006.1"/>
</dbReference>
<feature type="domain" description="GST N-terminal" evidence="1">
    <location>
        <begin position="1"/>
        <end position="80"/>
    </location>
</feature>
<evidence type="ECO:0000259" key="2">
    <source>
        <dbReference type="PROSITE" id="PS50405"/>
    </source>
</evidence>
<feature type="domain" description="GST C-terminal" evidence="2">
    <location>
        <begin position="81"/>
        <end position="214"/>
    </location>
</feature>
<dbReference type="PROSITE" id="PS50404">
    <property type="entry name" value="GST_NTER"/>
    <property type="match status" value="1"/>
</dbReference>
<dbReference type="InterPro" id="IPR010987">
    <property type="entry name" value="Glutathione-S-Trfase_C-like"/>
</dbReference>
<dbReference type="CDD" id="cd03046">
    <property type="entry name" value="GST_N_GTT1_like"/>
    <property type="match status" value="1"/>
</dbReference>
<reference evidence="3 4" key="1">
    <citation type="submission" date="2017-09" db="EMBL/GenBank/DDBJ databases">
        <title>Paracoccus alkalisoli sp. nov., isolated from saline alkaline soil.</title>
        <authorList>
            <person name="Dong X."/>
            <person name="Zhang G."/>
        </authorList>
    </citation>
    <scope>NUCLEOTIDE SEQUENCE [LARGE SCALE GENOMIC DNA]</scope>
    <source>
        <strain evidence="3 4">WN007</strain>
    </source>
</reference>
<comment type="caution">
    <text evidence="3">The sequence shown here is derived from an EMBL/GenBank/DDBJ whole genome shotgun (WGS) entry which is preliminary data.</text>
</comment>
<name>A0A2A2GI95_9RHOB</name>
<dbReference type="SFLD" id="SFLDG00358">
    <property type="entry name" value="Main_(cytGST)"/>
    <property type="match status" value="1"/>
</dbReference>
<accession>A0A2A2GI95</accession>
<proteinExistence type="predicted"/>